<dbReference type="PANTHER" id="PTHR45138">
    <property type="entry name" value="REGULATORY COMPONENTS OF SENSORY TRANSDUCTION SYSTEM"/>
    <property type="match status" value="1"/>
</dbReference>
<dbReference type="InterPro" id="IPR029787">
    <property type="entry name" value="Nucleotide_cyclase"/>
</dbReference>
<feature type="domain" description="PAS" evidence="4">
    <location>
        <begin position="8"/>
        <end position="72"/>
    </location>
</feature>
<dbReference type="Gene3D" id="3.30.70.270">
    <property type="match status" value="1"/>
</dbReference>
<dbReference type="InterPro" id="IPR000014">
    <property type="entry name" value="PAS"/>
</dbReference>
<organism evidence="6 7">
    <name type="scientific">Thiobaca trueperi</name>
    <dbReference type="NCBI Taxonomy" id="127458"/>
    <lineage>
        <taxon>Bacteria</taxon>
        <taxon>Pseudomonadati</taxon>
        <taxon>Pseudomonadota</taxon>
        <taxon>Gammaproteobacteria</taxon>
        <taxon>Chromatiales</taxon>
        <taxon>Chromatiaceae</taxon>
        <taxon>Thiobaca</taxon>
    </lineage>
</organism>
<accession>A0A4R3MWA5</accession>
<dbReference type="GO" id="GO:0052621">
    <property type="term" value="F:diguanylate cyclase activity"/>
    <property type="evidence" value="ECO:0007669"/>
    <property type="project" value="UniProtKB-EC"/>
</dbReference>
<proteinExistence type="predicted"/>
<evidence type="ECO:0000256" key="3">
    <source>
        <dbReference type="ARBA" id="ARBA00034247"/>
    </source>
</evidence>
<keyword evidence="7" id="KW-1185">Reference proteome</keyword>
<dbReference type="SUPFAM" id="SSF55073">
    <property type="entry name" value="Nucleotide cyclase"/>
    <property type="match status" value="1"/>
</dbReference>
<dbReference type="RefSeq" id="WP_132977247.1">
    <property type="nucleotide sequence ID" value="NZ_SMAO01000005.1"/>
</dbReference>
<dbReference type="SMART" id="SM00267">
    <property type="entry name" value="GGDEF"/>
    <property type="match status" value="1"/>
</dbReference>
<dbReference type="PROSITE" id="PS50112">
    <property type="entry name" value="PAS"/>
    <property type="match status" value="1"/>
</dbReference>
<dbReference type="Pfam" id="PF00989">
    <property type="entry name" value="PAS"/>
    <property type="match status" value="1"/>
</dbReference>
<name>A0A4R3MWA5_9GAMM</name>
<dbReference type="PANTHER" id="PTHR45138:SF9">
    <property type="entry name" value="DIGUANYLATE CYCLASE DGCM-RELATED"/>
    <property type="match status" value="1"/>
</dbReference>
<evidence type="ECO:0000259" key="5">
    <source>
        <dbReference type="PROSITE" id="PS50887"/>
    </source>
</evidence>
<dbReference type="InterPro" id="IPR013767">
    <property type="entry name" value="PAS_fold"/>
</dbReference>
<dbReference type="InterPro" id="IPR000160">
    <property type="entry name" value="GGDEF_dom"/>
</dbReference>
<dbReference type="InterPro" id="IPR035965">
    <property type="entry name" value="PAS-like_dom_sf"/>
</dbReference>
<evidence type="ECO:0000313" key="6">
    <source>
        <dbReference type="EMBL" id="TCT20624.1"/>
    </source>
</evidence>
<dbReference type="InterPro" id="IPR050469">
    <property type="entry name" value="Diguanylate_Cyclase"/>
</dbReference>
<protein>
    <recommendedName>
        <fullName evidence="2">diguanylate cyclase</fullName>
        <ecNumber evidence="2">2.7.7.65</ecNumber>
    </recommendedName>
</protein>
<evidence type="ECO:0000259" key="4">
    <source>
        <dbReference type="PROSITE" id="PS50112"/>
    </source>
</evidence>
<dbReference type="GO" id="GO:0006355">
    <property type="term" value="P:regulation of DNA-templated transcription"/>
    <property type="evidence" value="ECO:0007669"/>
    <property type="project" value="InterPro"/>
</dbReference>
<evidence type="ECO:0000313" key="7">
    <source>
        <dbReference type="Proteomes" id="UP000295717"/>
    </source>
</evidence>
<dbReference type="GO" id="GO:1902201">
    <property type="term" value="P:negative regulation of bacterial-type flagellum-dependent cell motility"/>
    <property type="evidence" value="ECO:0007669"/>
    <property type="project" value="TreeGrafter"/>
</dbReference>
<dbReference type="CDD" id="cd01949">
    <property type="entry name" value="GGDEF"/>
    <property type="match status" value="1"/>
</dbReference>
<comment type="caution">
    <text evidence="6">The sequence shown here is derived from an EMBL/GenBank/DDBJ whole genome shotgun (WGS) entry which is preliminary data.</text>
</comment>
<dbReference type="InterPro" id="IPR043128">
    <property type="entry name" value="Rev_trsase/Diguanyl_cyclase"/>
</dbReference>
<evidence type="ECO:0000256" key="1">
    <source>
        <dbReference type="ARBA" id="ARBA00001946"/>
    </source>
</evidence>
<dbReference type="FunFam" id="3.30.70.270:FF:000001">
    <property type="entry name" value="Diguanylate cyclase domain protein"/>
    <property type="match status" value="1"/>
</dbReference>
<dbReference type="Proteomes" id="UP000295717">
    <property type="component" value="Unassembled WGS sequence"/>
</dbReference>
<dbReference type="SMART" id="SM00091">
    <property type="entry name" value="PAS"/>
    <property type="match status" value="1"/>
</dbReference>
<dbReference type="GO" id="GO:0043709">
    <property type="term" value="P:cell adhesion involved in single-species biofilm formation"/>
    <property type="evidence" value="ECO:0007669"/>
    <property type="project" value="TreeGrafter"/>
</dbReference>
<comment type="catalytic activity">
    <reaction evidence="3">
        <text>2 GTP = 3',3'-c-di-GMP + 2 diphosphate</text>
        <dbReference type="Rhea" id="RHEA:24898"/>
        <dbReference type="ChEBI" id="CHEBI:33019"/>
        <dbReference type="ChEBI" id="CHEBI:37565"/>
        <dbReference type="ChEBI" id="CHEBI:58805"/>
        <dbReference type="EC" id="2.7.7.65"/>
    </reaction>
</comment>
<comment type="cofactor">
    <cofactor evidence="1">
        <name>Mg(2+)</name>
        <dbReference type="ChEBI" id="CHEBI:18420"/>
    </cofactor>
</comment>
<dbReference type="OrthoDB" id="9812260at2"/>
<dbReference type="AlphaFoldDB" id="A0A4R3MWA5"/>
<dbReference type="EMBL" id="SMAO01000005">
    <property type="protein sequence ID" value="TCT20624.1"/>
    <property type="molecule type" value="Genomic_DNA"/>
</dbReference>
<evidence type="ECO:0000256" key="2">
    <source>
        <dbReference type="ARBA" id="ARBA00012528"/>
    </source>
</evidence>
<sequence>MDDLLSAQLIDRLQTGVILLDRQGRILSWNAWMVKYSGLTLNDVVTRHLGEVFPETAQTRLQDGIEQAVRFKLSSMLAPGLNGAILPLYQQAMDRRLDQRMQQLIYVTPLHHEQCAVLIQVQDMTATVRRERRLRDQSSQLMATTYRDALTGVGNRRRFDQDLVNAFRDAQKKQQSLALIMIDVDHFKAYNDHFGHLKGDECLIRVATALQDTLRHTGDRISRYGGEEFVLLLADAGRATACTIAERLRRWIEELQLPHPTSHSGEVVTVSIGVTAMIPTHEQLAYSLLGQADLALYRAKDEGRNRCFYYDAENSDALPCCSDGAGDD</sequence>
<gene>
    <name evidence="6" type="ORF">EDC35_10562</name>
</gene>
<dbReference type="PROSITE" id="PS50887">
    <property type="entry name" value="GGDEF"/>
    <property type="match status" value="1"/>
</dbReference>
<feature type="domain" description="GGDEF" evidence="5">
    <location>
        <begin position="175"/>
        <end position="312"/>
    </location>
</feature>
<dbReference type="GO" id="GO:0005886">
    <property type="term" value="C:plasma membrane"/>
    <property type="evidence" value="ECO:0007669"/>
    <property type="project" value="TreeGrafter"/>
</dbReference>
<reference evidence="6 7" key="1">
    <citation type="submission" date="2019-03" db="EMBL/GenBank/DDBJ databases">
        <title>Genomic Encyclopedia of Type Strains, Phase IV (KMG-IV): sequencing the most valuable type-strain genomes for metagenomic binning, comparative biology and taxonomic classification.</title>
        <authorList>
            <person name="Goeker M."/>
        </authorList>
    </citation>
    <scope>NUCLEOTIDE SEQUENCE [LARGE SCALE GENOMIC DNA]</scope>
    <source>
        <strain evidence="6 7">DSM 13587</strain>
    </source>
</reference>
<dbReference type="Pfam" id="PF00990">
    <property type="entry name" value="GGDEF"/>
    <property type="match status" value="1"/>
</dbReference>
<dbReference type="NCBIfam" id="TIGR00254">
    <property type="entry name" value="GGDEF"/>
    <property type="match status" value="1"/>
</dbReference>
<dbReference type="CDD" id="cd00130">
    <property type="entry name" value="PAS"/>
    <property type="match status" value="1"/>
</dbReference>
<dbReference type="SUPFAM" id="SSF55785">
    <property type="entry name" value="PYP-like sensor domain (PAS domain)"/>
    <property type="match status" value="1"/>
</dbReference>
<dbReference type="EC" id="2.7.7.65" evidence="2"/>
<dbReference type="Gene3D" id="3.30.450.20">
    <property type="entry name" value="PAS domain"/>
    <property type="match status" value="1"/>
</dbReference>